<keyword evidence="2" id="KW-1185">Reference proteome</keyword>
<proteinExistence type="predicted"/>
<reference evidence="1 2" key="1">
    <citation type="submission" date="2019-06" db="EMBL/GenBank/DDBJ databases">
        <title>A distant relative of Phikzvirus genus phages from a therapeutic phage collection.</title>
        <authorList>
            <person name="Hejnowicz M.S."/>
            <person name="Dabrowski K."/>
            <person name="Gawor J."/>
            <person name="Weber-Dabrowska B."/>
            <person name="Gromadka R."/>
            <person name="Lobocka M.B."/>
        </authorList>
    </citation>
    <scope>NUCLEOTIDE SEQUENCE [LARGE SCALE GENOMIC DNA]</scope>
</reference>
<dbReference type="GeneID" id="77937047"/>
<organism evidence="1 2">
    <name type="scientific">Pseudomonas phage vB_PaeM_PS119XW</name>
    <dbReference type="NCBI Taxonomy" id="2601632"/>
    <lineage>
        <taxon>Viruses</taxon>
        <taxon>Duplodnaviria</taxon>
        <taxon>Heunggongvirae</taxon>
        <taxon>Uroviricota</taxon>
        <taxon>Caudoviricetes</taxon>
        <taxon>Chimalliviridae</taxon>
        <taxon>Pawinskivirus</taxon>
        <taxon>Pawinskivirus PS119XW</taxon>
    </lineage>
</organism>
<evidence type="ECO:0000313" key="2">
    <source>
        <dbReference type="Proteomes" id="UP000322144"/>
    </source>
</evidence>
<dbReference type="RefSeq" id="YP_010661037.1">
    <property type="nucleotide sequence ID" value="NC_070882.1"/>
</dbReference>
<dbReference type="EMBL" id="MN103543">
    <property type="protein sequence ID" value="QEM42026.1"/>
    <property type="molecule type" value="Genomic_DNA"/>
</dbReference>
<evidence type="ECO:0000313" key="1">
    <source>
        <dbReference type="EMBL" id="QEM42026.1"/>
    </source>
</evidence>
<dbReference type="Proteomes" id="UP000322144">
    <property type="component" value="Segment"/>
</dbReference>
<sequence>MIELHPILESVVLTAIRSSTMACGRADELEEEYRAFFAEPQFKRRIPIKDKKHWFTVESGQQFLYREHVLDLMSGVDDEDDDDEDLDDTLDEEDMSKLRFYQLQIEDGPIYYGSFDPLDLIDLEDAYETGILQTKTWMDVILVNCGFFVDPNEKILFPQ</sequence>
<accession>A0A5C1K7U5</accession>
<protein>
    <submittedName>
        <fullName evidence="1">Uncharacterized protein</fullName>
    </submittedName>
</protein>
<name>A0A5C1K7U5_9CAUD</name>
<dbReference type="KEGG" id="vg:77937047"/>